<proteinExistence type="predicted"/>
<evidence type="ECO:0000256" key="1">
    <source>
        <dbReference type="ARBA" id="ARBA00004141"/>
    </source>
</evidence>
<keyword evidence="8" id="KW-1185">Reference proteome</keyword>
<feature type="transmembrane region" description="Helical" evidence="5">
    <location>
        <begin position="76"/>
        <end position="94"/>
    </location>
</feature>
<gene>
    <name evidence="7" type="ORF">P7D85_22015</name>
</gene>
<reference evidence="7 8" key="1">
    <citation type="submission" date="2023-03" db="EMBL/GenBank/DDBJ databases">
        <authorList>
            <person name="Shen W."/>
            <person name="Cai J."/>
        </authorList>
    </citation>
    <scope>NUCLEOTIDE SEQUENCE [LARGE SCALE GENOMIC DNA]</scope>
    <source>
        <strain evidence="7 8">D6-4</strain>
    </source>
</reference>
<comment type="subcellular location">
    <subcellularLocation>
        <location evidence="1">Membrane</location>
        <topology evidence="1">Multi-pass membrane protein</topology>
    </subcellularLocation>
</comment>
<feature type="transmembrane region" description="Helical" evidence="5">
    <location>
        <begin position="100"/>
        <end position="125"/>
    </location>
</feature>
<keyword evidence="2 5" id="KW-0812">Transmembrane</keyword>
<name>A0ABU3F6A7_9ENTE</name>
<evidence type="ECO:0000256" key="4">
    <source>
        <dbReference type="ARBA" id="ARBA00023136"/>
    </source>
</evidence>
<dbReference type="InterPro" id="IPR007829">
    <property type="entry name" value="TM2"/>
</dbReference>
<keyword evidence="3 5" id="KW-1133">Transmembrane helix</keyword>
<evidence type="ECO:0000256" key="2">
    <source>
        <dbReference type="ARBA" id="ARBA00022692"/>
    </source>
</evidence>
<feature type="domain" description="TM2" evidence="6">
    <location>
        <begin position="72"/>
        <end position="122"/>
    </location>
</feature>
<comment type="caution">
    <text evidence="7">The sequence shown here is derived from an EMBL/GenBank/DDBJ whole genome shotgun (WGS) entry which is preliminary data.</text>
</comment>
<accession>A0ABU3F6A7</accession>
<dbReference type="RefSeq" id="WP_242550881.1">
    <property type="nucleotide sequence ID" value="NZ_JAFLVV010000054.1"/>
</dbReference>
<evidence type="ECO:0000313" key="7">
    <source>
        <dbReference type="EMBL" id="MDT2602447.1"/>
    </source>
</evidence>
<evidence type="ECO:0000256" key="3">
    <source>
        <dbReference type="ARBA" id="ARBA00022989"/>
    </source>
</evidence>
<evidence type="ECO:0000313" key="8">
    <source>
        <dbReference type="Proteomes" id="UP001252875"/>
    </source>
</evidence>
<evidence type="ECO:0000256" key="5">
    <source>
        <dbReference type="SAM" id="Phobius"/>
    </source>
</evidence>
<dbReference type="EMBL" id="JARPYI010000020">
    <property type="protein sequence ID" value="MDT2602447.1"/>
    <property type="molecule type" value="Genomic_DNA"/>
</dbReference>
<sequence>MKRIGKIIQIDKENSDATILIEGNNQSEHYSLNSFNFSPMIGDKAEIIPDGDSFIISNYTDDVLQDLPGHKKVNKMVYILLAFFLGGIGGHKFYSGKIGLGVVYLIFCWTFIPLIISFIEAILALGKTADQNGEMYI</sequence>
<evidence type="ECO:0000259" key="6">
    <source>
        <dbReference type="Pfam" id="PF05154"/>
    </source>
</evidence>
<dbReference type="Pfam" id="PF05154">
    <property type="entry name" value="TM2"/>
    <property type="match status" value="1"/>
</dbReference>
<dbReference type="Proteomes" id="UP001252875">
    <property type="component" value="Unassembled WGS sequence"/>
</dbReference>
<protein>
    <submittedName>
        <fullName evidence="7">TM2 domain-containing protein</fullName>
    </submittedName>
</protein>
<organism evidence="7 8">
    <name type="scientific">Enterococcus hulanensis</name>
    <dbReference type="NCBI Taxonomy" id="2559929"/>
    <lineage>
        <taxon>Bacteria</taxon>
        <taxon>Bacillati</taxon>
        <taxon>Bacillota</taxon>
        <taxon>Bacilli</taxon>
        <taxon>Lactobacillales</taxon>
        <taxon>Enterococcaceae</taxon>
        <taxon>Enterococcus</taxon>
    </lineage>
</organism>
<keyword evidence="4 5" id="KW-0472">Membrane</keyword>